<dbReference type="InterPro" id="IPR014894">
    <property type="entry name" value="DcrB/EagT6"/>
</dbReference>
<feature type="region of interest" description="Disordered" evidence="1">
    <location>
        <begin position="27"/>
        <end position="68"/>
    </location>
</feature>
<sequence>MKKSSKKMLKMSIALGLLAMALSACGGNSKEDKNSASPSVTPSASASETPSASPSESPKESKSAGSEVPAGFKLYEDKTFGSTIAYPEDWTVQENIPGVIAVFLSPRENDSDMFQENVNFVIQDLGGQEVTLEQYVELNKQQLGVVLADFKVEGEETGALEDGTPAYNIVYTGKQGESTLKWQQAYTIMDGKAIVITYTAEPASFDKYLDQASEIIDSWTFN</sequence>
<dbReference type="RefSeq" id="WP_144700558.1">
    <property type="nucleotide sequence ID" value="NZ_VNJJ01000004.1"/>
</dbReference>
<evidence type="ECO:0000256" key="1">
    <source>
        <dbReference type="SAM" id="MobiDB-lite"/>
    </source>
</evidence>
<accession>A0A559JN77</accession>
<reference evidence="3 4" key="1">
    <citation type="submission" date="2019-07" db="EMBL/GenBank/DDBJ databases">
        <authorList>
            <person name="Kim J."/>
        </authorList>
    </citation>
    <scope>NUCLEOTIDE SEQUENCE [LARGE SCALE GENOMIC DNA]</scope>
    <source>
        <strain evidence="3 4">G13</strain>
    </source>
</reference>
<feature type="chain" id="PRO_5039298035" evidence="2">
    <location>
        <begin position="27"/>
        <end position="222"/>
    </location>
</feature>
<evidence type="ECO:0000313" key="4">
    <source>
        <dbReference type="Proteomes" id="UP000316330"/>
    </source>
</evidence>
<keyword evidence="2" id="KW-0732">Signal</keyword>
<name>A0A559JN77_9BACL</name>
<feature type="compositionally biased region" description="Low complexity" evidence="1">
    <location>
        <begin position="35"/>
        <end position="56"/>
    </location>
</feature>
<evidence type="ECO:0000313" key="3">
    <source>
        <dbReference type="EMBL" id="TVY01331.1"/>
    </source>
</evidence>
<dbReference type="AlphaFoldDB" id="A0A559JN77"/>
<dbReference type="Gene3D" id="3.40.1000.10">
    <property type="entry name" value="Mog1/PsbP, alpha/beta/alpha sandwich"/>
    <property type="match status" value="1"/>
</dbReference>
<protein>
    <submittedName>
        <fullName evidence="3">DUF1795 domain-containing protein</fullName>
    </submittedName>
</protein>
<organism evidence="3 4">
    <name type="scientific">Cohnella terricola</name>
    <dbReference type="NCBI Taxonomy" id="1289167"/>
    <lineage>
        <taxon>Bacteria</taxon>
        <taxon>Bacillati</taxon>
        <taxon>Bacillota</taxon>
        <taxon>Bacilli</taxon>
        <taxon>Bacillales</taxon>
        <taxon>Paenibacillaceae</taxon>
        <taxon>Cohnella</taxon>
    </lineage>
</organism>
<feature type="signal peptide" evidence="2">
    <location>
        <begin position="1"/>
        <end position="26"/>
    </location>
</feature>
<dbReference type="PROSITE" id="PS51257">
    <property type="entry name" value="PROKAR_LIPOPROTEIN"/>
    <property type="match status" value="1"/>
</dbReference>
<keyword evidence="4" id="KW-1185">Reference proteome</keyword>
<proteinExistence type="predicted"/>
<comment type="caution">
    <text evidence="3">The sequence shown here is derived from an EMBL/GenBank/DDBJ whole genome shotgun (WGS) entry which is preliminary data.</text>
</comment>
<dbReference type="Pfam" id="PF08786">
    <property type="entry name" value="DcrB"/>
    <property type="match status" value="1"/>
</dbReference>
<evidence type="ECO:0000256" key="2">
    <source>
        <dbReference type="SAM" id="SignalP"/>
    </source>
</evidence>
<gene>
    <name evidence="3" type="ORF">FPZ45_09325</name>
</gene>
<dbReference type="EMBL" id="VNJJ01000004">
    <property type="protein sequence ID" value="TVY01331.1"/>
    <property type="molecule type" value="Genomic_DNA"/>
</dbReference>
<dbReference type="OrthoDB" id="2679569at2"/>
<dbReference type="Proteomes" id="UP000316330">
    <property type="component" value="Unassembled WGS sequence"/>
</dbReference>